<dbReference type="GO" id="GO:0006355">
    <property type="term" value="P:regulation of DNA-templated transcription"/>
    <property type="evidence" value="ECO:0007669"/>
    <property type="project" value="InterPro"/>
</dbReference>
<dbReference type="RefSeq" id="WP_015430985.1">
    <property type="nucleotide sequence ID" value="NC_020514.1"/>
</dbReference>
<dbReference type="AlphaFoldDB" id="M4RTJ3"/>
<name>M4RTJ3_9ALTE</name>
<evidence type="ECO:0000256" key="1">
    <source>
        <dbReference type="SAM" id="Phobius"/>
    </source>
</evidence>
<dbReference type="KEGG" id="gps:C427_3430"/>
<organism evidence="3 4">
    <name type="scientific">Paraglaciecola psychrophila 170</name>
    <dbReference type="NCBI Taxonomy" id="1129794"/>
    <lineage>
        <taxon>Bacteria</taxon>
        <taxon>Pseudomonadati</taxon>
        <taxon>Pseudomonadota</taxon>
        <taxon>Gammaproteobacteria</taxon>
        <taxon>Alteromonadales</taxon>
        <taxon>Alteromonadaceae</taxon>
        <taxon>Paraglaciecola</taxon>
    </lineage>
</organism>
<reference evidence="3 4" key="1">
    <citation type="journal article" date="2013" name="Genome Announc.">
        <title>Complete Genome Sequence of Glaciecola psychrophila Strain 170T.</title>
        <authorList>
            <person name="Yin J."/>
            <person name="Chen J."/>
            <person name="Liu G."/>
            <person name="Yu Y."/>
            <person name="Song L."/>
            <person name="Wang X."/>
            <person name="Qu X."/>
        </authorList>
    </citation>
    <scope>NUCLEOTIDE SEQUENCE [LARGE SCALE GENOMIC DNA]</scope>
    <source>
        <strain evidence="3 4">170</strain>
    </source>
</reference>
<keyword evidence="4" id="KW-1185">Reference proteome</keyword>
<dbReference type="EMBL" id="CP003837">
    <property type="protein sequence ID" value="AGH45539.1"/>
    <property type="molecule type" value="Genomic_DNA"/>
</dbReference>
<gene>
    <name evidence="3" type="ORF">C427_3430</name>
</gene>
<dbReference type="InterPro" id="IPR035965">
    <property type="entry name" value="PAS-like_dom_sf"/>
</dbReference>
<dbReference type="InterPro" id="IPR013767">
    <property type="entry name" value="PAS_fold"/>
</dbReference>
<evidence type="ECO:0000313" key="4">
    <source>
        <dbReference type="Proteomes" id="UP000011864"/>
    </source>
</evidence>
<evidence type="ECO:0000259" key="2">
    <source>
        <dbReference type="Pfam" id="PF00989"/>
    </source>
</evidence>
<feature type="transmembrane region" description="Helical" evidence="1">
    <location>
        <begin position="43"/>
        <end position="65"/>
    </location>
</feature>
<dbReference type="STRING" id="1129794.C427_3430"/>
<dbReference type="SUPFAM" id="SSF55785">
    <property type="entry name" value="PYP-like sensor domain (PAS domain)"/>
    <property type="match status" value="1"/>
</dbReference>
<feature type="domain" description="PAS fold" evidence="2">
    <location>
        <begin position="85"/>
        <end position="148"/>
    </location>
</feature>
<dbReference type="Proteomes" id="UP000011864">
    <property type="component" value="Chromosome"/>
</dbReference>
<keyword evidence="1" id="KW-0472">Membrane</keyword>
<dbReference type="PATRIC" id="fig|1129794.4.peg.3408"/>
<keyword evidence="1" id="KW-0812">Transmembrane</keyword>
<accession>M4RTJ3</accession>
<evidence type="ECO:0000313" key="3">
    <source>
        <dbReference type="EMBL" id="AGH45539.1"/>
    </source>
</evidence>
<sequence>MTPRVWNSMLLKVLCIISVLVSPACFAISQIVLDQILEQSPDTIKIGLMALAAVFVFLLLLVIFIKIQLGSVRKDQKKHNTALADKQSLLNDFKVGMLHVNQAGEIIFANRVAAFFLGSKEDKLINRPLTEVFDNGVQESINTALASNQYVPLQTYVAASKRHLQLGFSKQSDINHGIASVISLADVSNYQHQIELQSSRLTSLNKGLQQSGIAQLSINFDNNTFTSDQLFADLLLATAPLGGELNQLKKLLNSKAVFEWEQALETSKKQHQLDICLEFLLFDKNHTESQGSEPKESQVQNTIPLRLIGLSCKKNDKGETTCIDFMVQKPVRTGATKRFISN</sequence>
<dbReference type="Gene3D" id="3.30.450.20">
    <property type="entry name" value="PAS domain"/>
    <property type="match status" value="1"/>
</dbReference>
<dbReference type="Pfam" id="PF00989">
    <property type="entry name" value="PAS"/>
    <property type="match status" value="1"/>
</dbReference>
<keyword evidence="1" id="KW-1133">Transmembrane helix</keyword>
<protein>
    <recommendedName>
        <fullName evidence="2">PAS fold domain-containing protein</fullName>
    </recommendedName>
</protein>
<dbReference type="HOGENOM" id="CLU_810971_0_0_6"/>
<proteinExistence type="predicted"/>